<feature type="non-terminal residue" evidence="1">
    <location>
        <position position="1"/>
    </location>
</feature>
<reference evidence="1 2" key="1">
    <citation type="submission" date="2016-03" db="EMBL/GenBank/DDBJ databases">
        <title>Comparative genomics of the ectomycorrhizal sister species Rhizopogon vinicolor and Rhizopogon vesiculosus (Basidiomycota: Boletales) reveals a divergence of the mating type B locus.</title>
        <authorList>
            <person name="Mujic A.B."/>
            <person name="Kuo A."/>
            <person name="Tritt A."/>
            <person name="Lipzen A."/>
            <person name="Chen C."/>
            <person name="Johnson J."/>
            <person name="Sharma A."/>
            <person name="Barry K."/>
            <person name="Grigoriev I.V."/>
            <person name="Spatafora J.W."/>
        </authorList>
    </citation>
    <scope>NUCLEOTIDE SEQUENCE [LARGE SCALE GENOMIC DNA]</scope>
    <source>
        <strain evidence="1 2">AM-OR11-056</strain>
    </source>
</reference>
<protein>
    <submittedName>
        <fullName evidence="1">Uncharacterized protein</fullName>
    </submittedName>
</protein>
<comment type="caution">
    <text evidence="1">The sequence shown here is derived from an EMBL/GenBank/DDBJ whole genome shotgun (WGS) entry which is preliminary data.</text>
</comment>
<keyword evidence="2" id="KW-1185">Reference proteome</keyword>
<accession>A0A1J8PWQ4</accession>
<dbReference type="Proteomes" id="UP000183567">
    <property type="component" value="Unassembled WGS sequence"/>
</dbReference>
<organism evidence="1 2">
    <name type="scientific">Rhizopogon vesiculosus</name>
    <dbReference type="NCBI Taxonomy" id="180088"/>
    <lineage>
        <taxon>Eukaryota</taxon>
        <taxon>Fungi</taxon>
        <taxon>Dikarya</taxon>
        <taxon>Basidiomycota</taxon>
        <taxon>Agaricomycotina</taxon>
        <taxon>Agaricomycetes</taxon>
        <taxon>Agaricomycetidae</taxon>
        <taxon>Boletales</taxon>
        <taxon>Suillineae</taxon>
        <taxon>Rhizopogonaceae</taxon>
        <taxon>Rhizopogon</taxon>
    </lineage>
</organism>
<evidence type="ECO:0000313" key="2">
    <source>
        <dbReference type="Proteomes" id="UP000183567"/>
    </source>
</evidence>
<dbReference type="EMBL" id="LVVM01004445">
    <property type="protein sequence ID" value="OJA12895.1"/>
    <property type="molecule type" value="Genomic_DNA"/>
</dbReference>
<sequence length="8" mass="882">SATRTFSL</sequence>
<feature type="non-terminal residue" evidence="1">
    <location>
        <position position="8"/>
    </location>
</feature>
<proteinExistence type="predicted"/>
<name>A0A1J8PWQ4_9AGAM</name>
<evidence type="ECO:0000313" key="1">
    <source>
        <dbReference type="EMBL" id="OJA12895.1"/>
    </source>
</evidence>
<gene>
    <name evidence="1" type="ORF">AZE42_09544</name>
</gene>